<evidence type="ECO:0000256" key="1">
    <source>
        <dbReference type="ARBA" id="ARBA00004123"/>
    </source>
</evidence>
<comment type="subcellular location">
    <subcellularLocation>
        <location evidence="1">Nucleus</location>
    </subcellularLocation>
</comment>
<dbReference type="CDD" id="cd00202">
    <property type="entry name" value="ZnF_GATA"/>
    <property type="match status" value="1"/>
</dbReference>
<evidence type="ECO:0000256" key="4">
    <source>
        <dbReference type="ARBA" id="ARBA00022833"/>
    </source>
</evidence>
<dbReference type="Proteomes" id="UP001345827">
    <property type="component" value="Unassembled WGS sequence"/>
</dbReference>
<evidence type="ECO:0000313" key="12">
    <source>
        <dbReference type="EMBL" id="KAK5543958.1"/>
    </source>
</evidence>
<dbReference type="PROSITE" id="PS00344">
    <property type="entry name" value="GATA_ZN_FINGER_1"/>
    <property type="match status" value="1"/>
</dbReference>
<dbReference type="GO" id="GO:0042128">
    <property type="term" value="P:nitrate assimilation"/>
    <property type="evidence" value="ECO:0007669"/>
    <property type="project" value="UniProtKB-KW"/>
</dbReference>
<dbReference type="InterPro" id="IPR000679">
    <property type="entry name" value="Znf_GATA"/>
</dbReference>
<keyword evidence="2" id="KW-0479">Metal-binding</keyword>
<evidence type="ECO:0000256" key="8">
    <source>
        <dbReference type="ARBA" id="ARBA00023242"/>
    </source>
</evidence>
<feature type="region of interest" description="Disordered" evidence="10">
    <location>
        <begin position="622"/>
        <end position="710"/>
    </location>
</feature>
<dbReference type="PANTHER" id="PTHR10071:SF281">
    <property type="entry name" value="BOX A-BINDING FACTOR-RELATED"/>
    <property type="match status" value="1"/>
</dbReference>
<dbReference type="PANTHER" id="PTHR10071">
    <property type="entry name" value="TRANSCRIPTION FACTOR GATA FAMILY MEMBER"/>
    <property type="match status" value="1"/>
</dbReference>
<feature type="compositionally biased region" description="Low complexity" evidence="10">
    <location>
        <begin position="669"/>
        <end position="702"/>
    </location>
</feature>
<protein>
    <submittedName>
        <fullName evidence="12">Sodium- and chloride-dependent GABA transporter 1</fullName>
    </submittedName>
</protein>
<feature type="compositionally biased region" description="Low complexity" evidence="10">
    <location>
        <begin position="783"/>
        <end position="798"/>
    </location>
</feature>
<dbReference type="SMART" id="SM00401">
    <property type="entry name" value="ZnF_GATA"/>
    <property type="match status" value="1"/>
</dbReference>
<keyword evidence="13" id="KW-1185">Reference proteome</keyword>
<keyword evidence="4" id="KW-0862">Zinc</keyword>
<feature type="compositionally biased region" description="Low complexity" evidence="10">
    <location>
        <begin position="883"/>
        <end position="894"/>
    </location>
</feature>
<dbReference type="FunFam" id="3.30.50.10:FF:000007">
    <property type="entry name" value="Nitrogen regulatory AreA, N-terminal"/>
    <property type="match status" value="1"/>
</dbReference>
<feature type="region of interest" description="Disordered" evidence="10">
    <location>
        <begin position="760"/>
        <end position="911"/>
    </location>
</feature>
<feature type="compositionally biased region" description="Polar residues" evidence="10">
    <location>
        <begin position="58"/>
        <end position="95"/>
    </location>
</feature>
<feature type="region of interest" description="Disordered" evidence="10">
    <location>
        <begin position="170"/>
        <end position="193"/>
    </location>
</feature>
<evidence type="ECO:0000256" key="2">
    <source>
        <dbReference type="ARBA" id="ARBA00022723"/>
    </source>
</evidence>
<name>A0AAV9QMR8_9PEZI</name>
<feature type="compositionally biased region" description="Polar residues" evidence="10">
    <location>
        <begin position="799"/>
        <end position="822"/>
    </location>
</feature>
<feature type="compositionally biased region" description="Polar residues" evidence="10">
    <location>
        <begin position="634"/>
        <end position="645"/>
    </location>
</feature>
<feature type="compositionally biased region" description="Pro residues" evidence="10">
    <location>
        <begin position="840"/>
        <end position="849"/>
    </location>
</feature>
<dbReference type="GO" id="GO:0000978">
    <property type="term" value="F:RNA polymerase II cis-regulatory region sequence-specific DNA binding"/>
    <property type="evidence" value="ECO:0007669"/>
    <property type="project" value="TreeGrafter"/>
</dbReference>
<evidence type="ECO:0000256" key="10">
    <source>
        <dbReference type="SAM" id="MobiDB-lite"/>
    </source>
</evidence>
<dbReference type="GO" id="GO:0008270">
    <property type="term" value="F:zinc ion binding"/>
    <property type="evidence" value="ECO:0007669"/>
    <property type="project" value="UniProtKB-KW"/>
</dbReference>
<feature type="compositionally biased region" description="Low complexity" evidence="10">
    <location>
        <begin position="38"/>
        <end position="52"/>
    </location>
</feature>
<proteinExistence type="predicted"/>
<feature type="region of interest" description="Disordered" evidence="10">
    <location>
        <begin position="1"/>
        <end position="132"/>
    </location>
</feature>
<dbReference type="InterPro" id="IPR039355">
    <property type="entry name" value="Transcription_factor_GATA"/>
</dbReference>
<organism evidence="12 13">
    <name type="scientific">Vermiconidia calcicola</name>
    <dbReference type="NCBI Taxonomy" id="1690605"/>
    <lineage>
        <taxon>Eukaryota</taxon>
        <taxon>Fungi</taxon>
        <taxon>Dikarya</taxon>
        <taxon>Ascomycota</taxon>
        <taxon>Pezizomycotina</taxon>
        <taxon>Dothideomycetes</taxon>
        <taxon>Dothideomycetidae</taxon>
        <taxon>Mycosphaerellales</taxon>
        <taxon>Extremaceae</taxon>
        <taxon>Vermiconidia</taxon>
    </lineage>
</organism>
<dbReference type="GO" id="GO:0000122">
    <property type="term" value="P:negative regulation of transcription by RNA polymerase II"/>
    <property type="evidence" value="ECO:0007669"/>
    <property type="project" value="TreeGrafter"/>
</dbReference>
<gene>
    <name evidence="12" type="primary">GAT1</name>
    <name evidence="12" type="ORF">LTR25_001573</name>
</gene>
<dbReference type="InterPro" id="IPR013860">
    <property type="entry name" value="AreA_GATA"/>
</dbReference>
<feature type="compositionally biased region" description="Basic and acidic residues" evidence="10">
    <location>
        <begin position="649"/>
        <end position="658"/>
    </location>
</feature>
<dbReference type="Pfam" id="PF08550">
    <property type="entry name" value="GATA_AreA"/>
    <property type="match status" value="1"/>
</dbReference>
<feature type="domain" description="GATA-type" evidence="11">
    <location>
        <begin position="706"/>
        <end position="759"/>
    </location>
</feature>
<dbReference type="GO" id="GO:0005634">
    <property type="term" value="C:nucleus"/>
    <property type="evidence" value="ECO:0007669"/>
    <property type="project" value="UniProtKB-SubCell"/>
</dbReference>
<dbReference type="Gene3D" id="3.30.50.10">
    <property type="entry name" value="Erythroid Transcription Factor GATA-1, subunit A"/>
    <property type="match status" value="1"/>
</dbReference>
<feature type="region of interest" description="Disordered" evidence="10">
    <location>
        <begin position="206"/>
        <end position="229"/>
    </location>
</feature>
<keyword evidence="6" id="KW-0534">Nitrate assimilation</keyword>
<keyword evidence="8" id="KW-0539">Nucleus</keyword>
<evidence type="ECO:0000259" key="11">
    <source>
        <dbReference type="PROSITE" id="PS50114"/>
    </source>
</evidence>
<dbReference type="GO" id="GO:0000981">
    <property type="term" value="F:DNA-binding transcription factor activity, RNA polymerase II-specific"/>
    <property type="evidence" value="ECO:0007669"/>
    <property type="project" value="TreeGrafter"/>
</dbReference>
<keyword evidence="5" id="KW-0805">Transcription regulation</keyword>
<evidence type="ECO:0000313" key="13">
    <source>
        <dbReference type="Proteomes" id="UP001345827"/>
    </source>
</evidence>
<dbReference type="AlphaFoldDB" id="A0AAV9QMR8"/>
<feature type="compositionally biased region" description="Low complexity" evidence="10">
    <location>
        <begin position="177"/>
        <end position="186"/>
    </location>
</feature>
<reference evidence="12 13" key="1">
    <citation type="submission" date="2023-06" db="EMBL/GenBank/DDBJ databases">
        <title>Black Yeasts Isolated from many extreme environments.</title>
        <authorList>
            <person name="Coleine C."/>
            <person name="Stajich J.E."/>
            <person name="Selbmann L."/>
        </authorList>
    </citation>
    <scope>NUCLEOTIDE SEQUENCE [LARGE SCALE GENOMIC DNA]</scope>
    <source>
        <strain evidence="12 13">CCFEE 5887</strain>
    </source>
</reference>
<evidence type="ECO:0000256" key="6">
    <source>
        <dbReference type="ARBA" id="ARBA00023063"/>
    </source>
</evidence>
<dbReference type="EMBL" id="JAXLQG010000002">
    <property type="protein sequence ID" value="KAK5543958.1"/>
    <property type="molecule type" value="Genomic_DNA"/>
</dbReference>
<feature type="compositionally biased region" description="Polar residues" evidence="10">
    <location>
        <begin position="217"/>
        <end position="226"/>
    </location>
</feature>
<evidence type="ECO:0000256" key="3">
    <source>
        <dbReference type="ARBA" id="ARBA00022771"/>
    </source>
</evidence>
<dbReference type="SUPFAM" id="SSF57716">
    <property type="entry name" value="Glucocorticoid receptor-like (DNA-binding domain)"/>
    <property type="match status" value="1"/>
</dbReference>
<sequence>MSGVDYQYEERGGTAASRATSAIQSPTDHFYYPGTQPSSSLDDTDSSTWSSLAGPLTAYTSSTNLSPANLSSTAESNSTLTSKPTKPNLDLSTSEAVGRNEVLLRDTVFPEWKDDSSPADLDSPEELQKKDPLGTQIWKLYHRTKSRLPNQERMENLTWRMMAMNLRRQKEQERQQAEAAYAEATQSGSETRTAGADDLISSAMKAQFKSPAPPSNAPSGIAQQLRRSVDQSMDIEHPLSDPMNLDDFIVPSSVASPAGLTAPSPSENQAQFKQFQTPSIPIAARNKMHVQIPKDLPPSSAPQSSIPFHRTSEFDYVQKRVRKTSIDERTKGARKRPAEFSPQVPPALVAPNTSNNTDVDSGVPDYALDQSTPSQFAGAGSFQGQMSMHLDSFHLSEDPILTSAGPFQHNFAFSPAASPMVTNGPFSNVYNQTSLASSLNSADFYSPPQSGYPSAVSTPQPGLENDQHFYFDQSSHRSLPYYAAQRANHMMTPMSASFAYTPNNEQMYTPMNGVSSAPSMHGFTIQQHVDPTNVLGPDYGRRVSPGISMPGNDNMFQFGADSDGEDEDGNYTERGLMMQSDYGQMGDPTLDLNSGLQWDPTVDYNSMSRYAGSAKQVRIGGTEMVNSPPDWSGSMLSRTHGSAASISDIRNRDQDPRRQKIPRTTSTPALSHQHLQSAHSSPAESGLSSRQPSRPGSPGPKSTDQNGVPTTCTNCFTQTTPLWRRNPEGHPLCNACGLFLKLHGVVRPLSLKTDVIKKRNRGSGNAVPMGSAATRASKKSSRKNSVAQTPASTPTAASEHNSASPASIQGSAHSGSAVTTPTSYPPGTIGGKPGVVPIAAAPPKPPVQPGPNMTRPVQVTPKRQRRQSRASTNAFPTTSSLVNMSNSIESSNESEMPDAGQATPKVSQAPVTRAKAASMSTTAGATTMASVMQSGLLNPGVQNMPPGPHGNSQEWEWLTMSL</sequence>
<feature type="compositionally biased region" description="Polar residues" evidence="10">
    <location>
        <begin position="17"/>
        <end position="27"/>
    </location>
</feature>
<evidence type="ECO:0000256" key="5">
    <source>
        <dbReference type="ARBA" id="ARBA00023015"/>
    </source>
</evidence>
<dbReference type="Pfam" id="PF00320">
    <property type="entry name" value="GATA"/>
    <property type="match status" value="1"/>
</dbReference>
<feature type="region of interest" description="Disordered" evidence="10">
    <location>
        <begin position="328"/>
        <end position="356"/>
    </location>
</feature>
<accession>A0AAV9QMR8</accession>
<dbReference type="InterPro" id="IPR013088">
    <property type="entry name" value="Znf_NHR/GATA"/>
</dbReference>
<feature type="compositionally biased region" description="Polar residues" evidence="10">
    <location>
        <begin position="869"/>
        <end position="882"/>
    </location>
</feature>
<keyword evidence="3 9" id="KW-0863">Zinc-finger</keyword>
<comment type="caution">
    <text evidence="12">The sequence shown here is derived from an EMBL/GenBank/DDBJ whole genome shotgun (WGS) entry which is preliminary data.</text>
</comment>
<keyword evidence="7" id="KW-0804">Transcription</keyword>
<dbReference type="PRINTS" id="PR00619">
    <property type="entry name" value="GATAZNFINGER"/>
</dbReference>
<dbReference type="GO" id="GO:0045944">
    <property type="term" value="P:positive regulation of transcription by RNA polymerase II"/>
    <property type="evidence" value="ECO:0007669"/>
    <property type="project" value="TreeGrafter"/>
</dbReference>
<evidence type="ECO:0000256" key="9">
    <source>
        <dbReference type="PROSITE-ProRule" id="PRU00094"/>
    </source>
</evidence>
<dbReference type="PROSITE" id="PS50114">
    <property type="entry name" value="GATA_ZN_FINGER_2"/>
    <property type="match status" value="1"/>
</dbReference>
<evidence type="ECO:0000256" key="7">
    <source>
        <dbReference type="ARBA" id="ARBA00023163"/>
    </source>
</evidence>